<gene>
    <name evidence="3" type="ORF">JYZ213_LOCUS961</name>
</gene>
<name>A0A813MWF5_9BILA</name>
<evidence type="ECO:0000256" key="2">
    <source>
        <dbReference type="SAM" id="SignalP"/>
    </source>
</evidence>
<accession>A0A813MWF5</accession>
<evidence type="ECO:0000313" key="3">
    <source>
        <dbReference type="EMBL" id="CAF0728104.1"/>
    </source>
</evidence>
<organism evidence="3 4">
    <name type="scientific">Adineta steineri</name>
    <dbReference type="NCBI Taxonomy" id="433720"/>
    <lineage>
        <taxon>Eukaryota</taxon>
        <taxon>Metazoa</taxon>
        <taxon>Spiralia</taxon>
        <taxon>Gnathifera</taxon>
        <taxon>Rotifera</taxon>
        <taxon>Eurotatoria</taxon>
        <taxon>Bdelloidea</taxon>
        <taxon>Adinetida</taxon>
        <taxon>Adinetidae</taxon>
        <taxon>Adineta</taxon>
    </lineage>
</organism>
<feature type="transmembrane region" description="Helical" evidence="1">
    <location>
        <begin position="275"/>
        <end position="303"/>
    </location>
</feature>
<feature type="chain" id="PRO_5032333423" evidence="2">
    <location>
        <begin position="20"/>
        <end position="405"/>
    </location>
</feature>
<dbReference type="EMBL" id="CAJNOG010000004">
    <property type="protein sequence ID" value="CAF0728104.1"/>
    <property type="molecule type" value="Genomic_DNA"/>
</dbReference>
<reference evidence="3" key="1">
    <citation type="submission" date="2021-02" db="EMBL/GenBank/DDBJ databases">
        <authorList>
            <person name="Nowell W R."/>
        </authorList>
    </citation>
    <scope>NUCLEOTIDE SEQUENCE</scope>
</reference>
<dbReference type="AlphaFoldDB" id="A0A813MWF5"/>
<feature type="signal peptide" evidence="2">
    <location>
        <begin position="1"/>
        <end position="19"/>
    </location>
</feature>
<keyword evidence="1" id="KW-0812">Transmembrane</keyword>
<proteinExistence type="predicted"/>
<keyword evidence="1" id="KW-0472">Membrane</keyword>
<sequence>MLVQSLLLFFISYPQIAEMEFTANVDYNKIYQRSLNIHNTRVISIEPRNKLWFSIENGTIYALPLHGDYSGPFIIEFQQLTNHTNSELNNLIELKLNFNLTPPSSLFYPSDHLLLGVFDISSINYNNSLINRYYIVRTLSLALNLSESLITIHKINGSMIKVYFSCDLYFSTNLTYHLKTLLDRYYSRRLQLLPFFSLPLIEISIVRINPQQSTTSTTIATITTTTTTTILRLITPMINLKKGEITVRPRLLHDNSVKLNRTVTSFNNLIYLKQFYQPLVIVPLAVIAIGLFICAIVACCLCCNRRPSSSSTLLLPNGISSSPTNKLLYENYSYNRKHKEQNDLYKKASRQHDQRQFISKGCIPVVFAEELDEKIEQTHTPLVMRIEKAPLNNGQEQNESEKESF</sequence>
<keyword evidence="2" id="KW-0732">Signal</keyword>
<keyword evidence="1" id="KW-1133">Transmembrane helix</keyword>
<comment type="caution">
    <text evidence="3">The sequence shown here is derived from an EMBL/GenBank/DDBJ whole genome shotgun (WGS) entry which is preliminary data.</text>
</comment>
<dbReference type="Proteomes" id="UP000663845">
    <property type="component" value="Unassembled WGS sequence"/>
</dbReference>
<dbReference type="GO" id="GO:0016010">
    <property type="term" value="C:dystrophin-associated glycoprotein complex"/>
    <property type="evidence" value="ECO:0007669"/>
    <property type="project" value="InterPro"/>
</dbReference>
<evidence type="ECO:0000256" key="1">
    <source>
        <dbReference type="SAM" id="Phobius"/>
    </source>
</evidence>
<protein>
    <submittedName>
        <fullName evidence="3">Uncharacterized protein</fullName>
    </submittedName>
</protein>
<evidence type="ECO:0000313" key="4">
    <source>
        <dbReference type="Proteomes" id="UP000663845"/>
    </source>
</evidence>